<keyword evidence="7" id="KW-0732">Signal</keyword>
<keyword evidence="4" id="KW-0249">Electron transport</keyword>
<gene>
    <name evidence="9" type="ORF">CP960_07155</name>
</gene>
<evidence type="ECO:0000256" key="6">
    <source>
        <dbReference type="PROSITE-ProRule" id="PRU00433"/>
    </source>
</evidence>
<dbReference type="GO" id="GO:0005506">
    <property type="term" value="F:iron ion binding"/>
    <property type="evidence" value="ECO:0007669"/>
    <property type="project" value="InterPro"/>
</dbReference>
<dbReference type="InterPro" id="IPR036909">
    <property type="entry name" value="Cyt_c-like_dom_sf"/>
</dbReference>
<evidence type="ECO:0000313" key="9">
    <source>
        <dbReference type="EMBL" id="PKI80774.1"/>
    </source>
</evidence>
<protein>
    <submittedName>
        <fullName evidence="9">Cytochrome C</fullName>
    </submittedName>
</protein>
<keyword evidence="10" id="KW-1185">Reference proteome</keyword>
<feature type="domain" description="Cytochrome c" evidence="8">
    <location>
        <begin position="15"/>
        <end position="95"/>
    </location>
</feature>
<reference evidence="9 10" key="1">
    <citation type="submission" date="2017-09" db="EMBL/GenBank/DDBJ databases">
        <title>Genomics of the genus Arcobacter.</title>
        <authorList>
            <person name="Perez-Cataluna A."/>
            <person name="Figueras M.J."/>
            <person name="Salas-Masso N."/>
        </authorList>
    </citation>
    <scope>NUCLEOTIDE SEQUENCE [LARGE SCALE GENOMIC DNA]</scope>
    <source>
        <strain evidence="9 10">DSM 18005</strain>
    </source>
</reference>
<dbReference type="SUPFAM" id="SSF46626">
    <property type="entry name" value="Cytochrome c"/>
    <property type="match status" value="1"/>
</dbReference>
<evidence type="ECO:0000256" key="7">
    <source>
        <dbReference type="SAM" id="SignalP"/>
    </source>
</evidence>
<evidence type="ECO:0000256" key="5">
    <source>
        <dbReference type="ARBA" id="ARBA00023004"/>
    </source>
</evidence>
<feature type="chain" id="PRO_5014910103" evidence="7">
    <location>
        <begin position="18"/>
        <end position="95"/>
    </location>
</feature>
<dbReference type="GO" id="GO:0009055">
    <property type="term" value="F:electron transfer activity"/>
    <property type="evidence" value="ECO:0007669"/>
    <property type="project" value="InterPro"/>
</dbReference>
<feature type="signal peptide" evidence="7">
    <location>
        <begin position="1"/>
        <end position="17"/>
    </location>
</feature>
<organism evidence="9 10">
    <name type="scientific">Malaciobacter halophilus</name>
    <dbReference type="NCBI Taxonomy" id="197482"/>
    <lineage>
        <taxon>Bacteria</taxon>
        <taxon>Pseudomonadati</taxon>
        <taxon>Campylobacterota</taxon>
        <taxon>Epsilonproteobacteria</taxon>
        <taxon>Campylobacterales</taxon>
        <taxon>Arcobacteraceae</taxon>
        <taxon>Malaciobacter</taxon>
    </lineage>
</organism>
<evidence type="ECO:0000313" key="10">
    <source>
        <dbReference type="Proteomes" id="UP000233248"/>
    </source>
</evidence>
<evidence type="ECO:0000256" key="2">
    <source>
        <dbReference type="ARBA" id="ARBA00022617"/>
    </source>
</evidence>
<dbReference type="Proteomes" id="UP000233248">
    <property type="component" value="Unassembled WGS sequence"/>
</dbReference>
<keyword evidence="5 6" id="KW-0408">Iron</keyword>
<dbReference type="InterPro" id="IPR009056">
    <property type="entry name" value="Cyt_c-like_dom"/>
</dbReference>
<accession>A0A2N1J2P6</accession>
<dbReference type="Pfam" id="PF00034">
    <property type="entry name" value="Cytochrom_C"/>
    <property type="match status" value="1"/>
</dbReference>
<dbReference type="PRINTS" id="PR00605">
    <property type="entry name" value="CYTCHROMECIC"/>
</dbReference>
<dbReference type="OrthoDB" id="5340148at2"/>
<proteinExistence type="predicted"/>
<keyword evidence="3 6" id="KW-0479">Metal-binding</keyword>
<comment type="caution">
    <text evidence="9">The sequence shown here is derived from an EMBL/GenBank/DDBJ whole genome shotgun (WGS) entry which is preliminary data.</text>
</comment>
<dbReference type="RefSeq" id="WP_101184734.1">
    <property type="nucleotide sequence ID" value="NZ_CP031218.1"/>
</dbReference>
<evidence type="ECO:0000256" key="3">
    <source>
        <dbReference type="ARBA" id="ARBA00022723"/>
    </source>
</evidence>
<keyword evidence="1" id="KW-0813">Transport</keyword>
<evidence type="ECO:0000259" key="8">
    <source>
        <dbReference type="PROSITE" id="PS51007"/>
    </source>
</evidence>
<evidence type="ECO:0000256" key="1">
    <source>
        <dbReference type="ARBA" id="ARBA00022448"/>
    </source>
</evidence>
<dbReference type="PROSITE" id="PS51007">
    <property type="entry name" value="CYTC"/>
    <property type="match status" value="1"/>
</dbReference>
<dbReference type="EMBL" id="NXIF01000027">
    <property type="protein sequence ID" value="PKI80774.1"/>
    <property type="molecule type" value="Genomic_DNA"/>
</dbReference>
<keyword evidence="2 6" id="KW-0349">Heme</keyword>
<name>A0A2N1J2P6_9BACT</name>
<dbReference type="AlphaFoldDB" id="A0A2N1J2P6"/>
<dbReference type="Gene3D" id="1.10.760.10">
    <property type="entry name" value="Cytochrome c-like domain"/>
    <property type="match status" value="1"/>
</dbReference>
<evidence type="ECO:0000256" key="4">
    <source>
        <dbReference type="ARBA" id="ARBA00022982"/>
    </source>
</evidence>
<dbReference type="GO" id="GO:0020037">
    <property type="term" value="F:heme binding"/>
    <property type="evidence" value="ECO:0007669"/>
    <property type="project" value="InterPro"/>
</dbReference>
<dbReference type="InterPro" id="IPR008168">
    <property type="entry name" value="Cyt_C_IC"/>
</dbReference>
<sequence>MKKILIATSLFACAVFAADGAALYKKCASCHGVNGEKKALGKSKIIKDMSKADFISAMKGYKDGSYGGPMKGLMKGQVASLSDADIEALANHIAK</sequence>
<dbReference type="KEGG" id="ahs:AHALO_1535"/>